<sequence>MALQVGDKAPAIDLVDQNGNKRRSNDLKGKVLVLFFYPKDDTPGCTAEACSFRDNYSVFENLGSEVWGVSGDDDISHRQFAERHGLPYALLSDKDNTLRRAFEVPRTLGMLPSRVTYVIDGQGTIRHIFNNLLDGPAHMREACRVVEEIKKKR</sequence>
<dbReference type="GO" id="GO:0005737">
    <property type="term" value="C:cytoplasm"/>
    <property type="evidence" value="ECO:0007669"/>
    <property type="project" value="TreeGrafter"/>
</dbReference>
<dbReference type="OrthoDB" id="9801080at2"/>
<comment type="function">
    <text evidence="1">Thiol-specific peroxidase that catalyzes the reduction of hydrogen peroxide and organic hydroperoxides to water and alcohols, respectively. Plays a role in cell protection against oxidative stress by detoxifying peroxides and as sensor of hydrogen peroxide-mediated signaling events.</text>
</comment>
<keyword evidence="7" id="KW-1015">Disulfide bond</keyword>
<dbReference type="SUPFAM" id="SSF52833">
    <property type="entry name" value="Thioredoxin-like"/>
    <property type="match status" value="1"/>
</dbReference>
<dbReference type="EC" id="1.11.1.24" evidence="3"/>
<dbReference type="InterPro" id="IPR024706">
    <property type="entry name" value="Peroxiredoxin_AhpC-typ"/>
</dbReference>
<reference evidence="15 16" key="1">
    <citation type="journal article" date="2003" name="Nature">
        <title>Genome divergence in two Prochlorococcus ecotypes reflects oceanic niche differentiation.</title>
        <authorList>
            <person name="Rocap G."/>
            <person name="Larimer F.W."/>
            <person name="Lamerdin J.E."/>
            <person name="Malfatti S."/>
            <person name="Chain P."/>
            <person name="Ahlgren N.A."/>
            <person name="Arellano A."/>
            <person name="Coleman M."/>
            <person name="Hauser L."/>
            <person name="Hess W.R."/>
            <person name="Johnson Z.I."/>
            <person name="Land M.L."/>
            <person name="Lindell D."/>
            <person name="Post A.F."/>
            <person name="Regala W."/>
            <person name="Shah M."/>
            <person name="Shaw S.L."/>
            <person name="Steglich C."/>
            <person name="Sullivan M.B."/>
            <person name="Ting C.S."/>
            <person name="Tolonen A."/>
            <person name="Webb E.A."/>
            <person name="Zinser E.R."/>
            <person name="Chisholm S.W."/>
        </authorList>
    </citation>
    <scope>NUCLEOTIDE SEQUENCE [LARGE SCALE GENOMIC DNA]</scope>
    <source>
        <strain evidence="16">MIT 9313</strain>
    </source>
</reference>
<keyword evidence="8" id="KW-0676">Redox-active center</keyword>
<evidence type="ECO:0000256" key="8">
    <source>
        <dbReference type="ARBA" id="ARBA00023284"/>
    </source>
</evidence>
<proteinExistence type="inferred from homology"/>
<evidence type="ECO:0000256" key="9">
    <source>
        <dbReference type="ARBA" id="ARBA00032824"/>
    </source>
</evidence>
<evidence type="ECO:0000256" key="6">
    <source>
        <dbReference type="ARBA" id="ARBA00023002"/>
    </source>
</evidence>
<evidence type="ECO:0000313" key="16">
    <source>
        <dbReference type="Proteomes" id="UP000001423"/>
    </source>
</evidence>
<evidence type="ECO:0000256" key="1">
    <source>
        <dbReference type="ARBA" id="ARBA00003330"/>
    </source>
</evidence>
<dbReference type="PROSITE" id="PS51352">
    <property type="entry name" value="THIOREDOXIN_2"/>
    <property type="match status" value="1"/>
</dbReference>
<dbReference type="PIRSF" id="PIRSF000239">
    <property type="entry name" value="AHPC"/>
    <property type="match status" value="1"/>
</dbReference>
<dbReference type="KEGG" id="pmt:PMT_0387"/>
<dbReference type="InterPro" id="IPR050924">
    <property type="entry name" value="Peroxiredoxin_BCP/PrxQ"/>
</dbReference>
<dbReference type="InterPro" id="IPR036249">
    <property type="entry name" value="Thioredoxin-like_sf"/>
</dbReference>
<protein>
    <recommendedName>
        <fullName evidence="3">thioredoxin-dependent peroxiredoxin</fullName>
        <ecNumber evidence="3">1.11.1.24</ecNumber>
    </recommendedName>
    <alternativeName>
        <fullName evidence="11">Bacterioferritin comigratory protein</fullName>
    </alternativeName>
    <alternativeName>
        <fullName evidence="9">Thioredoxin peroxidase</fullName>
    </alternativeName>
</protein>
<evidence type="ECO:0000256" key="10">
    <source>
        <dbReference type="ARBA" id="ARBA00038489"/>
    </source>
</evidence>
<dbReference type="GO" id="GO:0034599">
    <property type="term" value="P:cellular response to oxidative stress"/>
    <property type="evidence" value="ECO:0007669"/>
    <property type="project" value="TreeGrafter"/>
</dbReference>
<evidence type="ECO:0000256" key="4">
    <source>
        <dbReference type="ARBA" id="ARBA00022559"/>
    </source>
</evidence>
<evidence type="ECO:0000256" key="2">
    <source>
        <dbReference type="ARBA" id="ARBA00011245"/>
    </source>
</evidence>
<dbReference type="eggNOG" id="COG1225">
    <property type="taxonomic scope" value="Bacteria"/>
</dbReference>
<evidence type="ECO:0000256" key="12">
    <source>
        <dbReference type="ARBA" id="ARBA00049091"/>
    </source>
</evidence>
<dbReference type="Pfam" id="PF00578">
    <property type="entry name" value="AhpC-TSA"/>
    <property type="match status" value="1"/>
</dbReference>
<dbReference type="Proteomes" id="UP000001423">
    <property type="component" value="Chromosome"/>
</dbReference>
<keyword evidence="16" id="KW-1185">Reference proteome</keyword>
<evidence type="ECO:0000256" key="11">
    <source>
        <dbReference type="ARBA" id="ARBA00041373"/>
    </source>
</evidence>
<keyword evidence="4" id="KW-0575">Peroxidase</keyword>
<comment type="similarity">
    <text evidence="10">Belongs to the peroxiredoxin family. BCP/PrxQ subfamily.</text>
</comment>
<evidence type="ECO:0000256" key="3">
    <source>
        <dbReference type="ARBA" id="ARBA00013017"/>
    </source>
</evidence>
<keyword evidence="6" id="KW-0560">Oxidoreductase</keyword>
<feature type="domain" description="Thioredoxin" evidence="14">
    <location>
        <begin position="3"/>
        <end position="151"/>
    </location>
</feature>
<dbReference type="FunFam" id="3.40.30.10:FF:000007">
    <property type="entry name" value="Thioredoxin-dependent thiol peroxidase"/>
    <property type="match status" value="1"/>
</dbReference>
<dbReference type="GO" id="GO:0008379">
    <property type="term" value="F:thioredoxin peroxidase activity"/>
    <property type="evidence" value="ECO:0007669"/>
    <property type="project" value="TreeGrafter"/>
</dbReference>
<dbReference type="InterPro" id="IPR013766">
    <property type="entry name" value="Thioredoxin_domain"/>
</dbReference>
<dbReference type="RefSeq" id="WP_011129766.1">
    <property type="nucleotide sequence ID" value="NC_005071.1"/>
</dbReference>
<dbReference type="EMBL" id="BX548175">
    <property type="protein sequence ID" value="CAE20562.1"/>
    <property type="molecule type" value="Genomic_DNA"/>
</dbReference>
<comment type="catalytic activity">
    <reaction evidence="12">
        <text>a hydroperoxide + [thioredoxin]-dithiol = an alcohol + [thioredoxin]-disulfide + H2O</text>
        <dbReference type="Rhea" id="RHEA:62620"/>
        <dbReference type="Rhea" id="RHEA-COMP:10698"/>
        <dbReference type="Rhea" id="RHEA-COMP:10700"/>
        <dbReference type="ChEBI" id="CHEBI:15377"/>
        <dbReference type="ChEBI" id="CHEBI:29950"/>
        <dbReference type="ChEBI" id="CHEBI:30879"/>
        <dbReference type="ChEBI" id="CHEBI:35924"/>
        <dbReference type="ChEBI" id="CHEBI:50058"/>
        <dbReference type="EC" id="1.11.1.24"/>
    </reaction>
</comment>
<dbReference type="PeroxiBase" id="4322">
    <property type="entry name" value="PmarBCP_MIT9313"/>
</dbReference>
<feature type="active site" description="Cysteine sulfenic acid (-SOH) intermediate; for peroxidase activity" evidence="13">
    <location>
        <position position="45"/>
    </location>
</feature>
<accession>Q7V8G3</accession>
<name>Q7V8G3_PROMM</name>
<dbReference type="Gene3D" id="3.40.30.10">
    <property type="entry name" value="Glutaredoxin"/>
    <property type="match status" value="1"/>
</dbReference>
<comment type="subunit">
    <text evidence="2">Monomer.</text>
</comment>
<evidence type="ECO:0000313" key="15">
    <source>
        <dbReference type="EMBL" id="CAE20562.1"/>
    </source>
</evidence>
<gene>
    <name evidence="15" type="ordered locus">PMT_0387</name>
</gene>
<dbReference type="GO" id="GO:0045454">
    <property type="term" value="P:cell redox homeostasis"/>
    <property type="evidence" value="ECO:0007669"/>
    <property type="project" value="TreeGrafter"/>
</dbReference>
<dbReference type="HOGENOM" id="CLU_042529_14_2_3"/>
<evidence type="ECO:0000256" key="13">
    <source>
        <dbReference type="PIRSR" id="PIRSR000239-1"/>
    </source>
</evidence>
<evidence type="ECO:0000259" key="14">
    <source>
        <dbReference type="PROSITE" id="PS51352"/>
    </source>
</evidence>
<evidence type="ECO:0000256" key="5">
    <source>
        <dbReference type="ARBA" id="ARBA00022862"/>
    </source>
</evidence>
<dbReference type="InterPro" id="IPR000866">
    <property type="entry name" value="AhpC/TSA"/>
</dbReference>
<dbReference type="PANTHER" id="PTHR42801:SF4">
    <property type="entry name" value="AHPC_TSA FAMILY PROTEIN"/>
    <property type="match status" value="1"/>
</dbReference>
<organism evidence="15 16">
    <name type="scientific">Prochlorococcus marinus (strain MIT 9313)</name>
    <dbReference type="NCBI Taxonomy" id="74547"/>
    <lineage>
        <taxon>Bacteria</taxon>
        <taxon>Bacillati</taxon>
        <taxon>Cyanobacteriota</taxon>
        <taxon>Cyanophyceae</taxon>
        <taxon>Synechococcales</taxon>
        <taxon>Prochlorococcaceae</taxon>
        <taxon>Prochlorococcus</taxon>
    </lineage>
</organism>
<keyword evidence="5" id="KW-0049">Antioxidant</keyword>
<dbReference type="CDD" id="cd03017">
    <property type="entry name" value="PRX_BCP"/>
    <property type="match status" value="1"/>
</dbReference>
<evidence type="ECO:0000256" key="7">
    <source>
        <dbReference type="ARBA" id="ARBA00023157"/>
    </source>
</evidence>
<dbReference type="AlphaFoldDB" id="Q7V8G3"/>
<dbReference type="PANTHER" id="PTHR42801">
    <property type="entry name" value="THIOREDOXIN-DEPENDENT PEROXIDE REDUCTASE"/>
    <property type="match status" value="1"/>
</dbReference>